<dbReference type="EC" id="3.5.4.33" evidence="4"/>
<proteinExistence type="predicted"/>
<dbReference type="InterPro" id="IPR002125">
    <property type="entry name" value="CMP_dCMP_dom"/>
</dbReference>
<keyword evidence="5" id="KW-1185">Reference proteome</keyword>
<dbReference type="CDD" id="cd01285">
    <property type="entry name" value="nucleoside_deaminase"/>
    <property type="match status" value="1"/>
</dbReference>
<evidence type="ECO:0000313" key="5">
    <source>
        <dbReference type="Proteomes" id="UP001225596"/>
    </source>
</evidence>
<evidence type="ECO:0000256" key="2">
    <source>
        <dbReference type="ARBA" id="ARBA00022833"/>
    </source>
</evidence>
<name>A0ABU1BKR6_9BURK</name>
<keyword evidence="2" id="KW-0862">Zinc</keyword>
<dbReference type="PROSITE" id="PS51747">
    <property type="entry name" value="CYT_DCMP_DEAMINASES_2"/>
    <property type="match status" value="1"/>
</dbReference>
<evidence type="ECO:0000256" key="1">
    <source>
        <dbReference type="ARBA" id="ARBA00022723"/>
    </source>
</evidence>
<dbReference type="PANTHER" id="PTHR11079:SF161">
    <property type="entry name" value="CMP_DCMP-TYPE DEAMINASE DOMAIN-CONTAINING PROTEIN"/>
    <property type="match status" value="1"/>
</dbReference>
<comment type="caution">
    <text evidence="4">The sequence shown here is derived from an EMBL/GenBank/DDBJ whole genome shotgun (WGS) entry which is preliminary data.</text>
</comment>
<dbReference type="InterPro" id="IPR016192">
    <property type="entry name" value="APOBEC/CMP_deaminase_Zn-bd"/>
</dbReference>
<organism evidence="4 5">
    <name type="scientific">Keguizhuia sedimenti</name>
    <dbReference type="NCBI Taxonomy" id="3064264"/>
    <lineage>
        <taxon>Bacteria</taxon>
        <taxon>Pseudomonadati</taxon>
        <taxon>Pseudomonadota</taxon>
        <taxon>Betaproteobacteria</taxon>
        <taxon>Burkholderiales</taxon>
        <taxon>Oxalobacteraceae</taxon>
        <taxon>Keguizhuia</taxon>
    </lineage>
</organism>
<reference evidence="4 5" key="1">
    <citation type="submission" date="2023-08" db="EMBL/GenBank/DDBJ databases">
        <title>Oxalobacteraceae gen .nov., isolated from river sludge outside the plant.</title>
        <authorList>
            <person name="Zhao S.Y."/>
        </authorList>
    </citation>
    <scope>NUCLEOTIDE SEQUENCE [LARGE SCALE GENOMIC DNA]</scope>
    <source>
        <strain evidence="4 5">R-40</strain>
    </source>
</reference>
<evidence type="ECO:0000259" key="3">
    <source>
        <dbReference type="PROSITE" id="PS51747"/>
    </source>
</evidence>
<evidence type="ECO:0000313" key="4">
    <source>
        <dbReference type="EMBL" id="MDQ9169571.1"/>
    </source>
</evidence>
<dbReference type="EMBL" id="JAUYVH010000002">
    <property type="protein sequence ID" value="MDQ9169571.1"/>
    <property type="molecule type" value="Genomic_DNA"/>
</dbReference>
<dbReference type="GO" id="GO:0052717">
    <property type="term" value="F:tRNA-specific adenosine-34 deaminase activity"/>
    <property type="evidence" value="ECO:0007669"/>
    <property type="project" value="UniProtKB-EC"/>
</dbReference>
<sequence>MKNHQQFLKEAVRLAQSNRADGGRPFGAVLTLNGIEVATGVNRIIQCNDPTAHAEMEAIRTASQTLKSPNLTGAVMYASGHPCPMCMAALIMSGISEVYYAFDNTDAEPYGFSSRHVYEKLNISLKAAPITLTRIDTGTNADQVYGS</sequence>
<feature type="domain" description="CMP/dCMP-type deaminase" evidence="3">
    <location>
        <begin position="2"/>
        <end position="125"/>
    </location>
</feature>
<dbReference type="RefSeq" id="WP_338435509.1">
    <property type="nucleotide sequence ID" value="NZ_JAUYVH010000002.1"/>
</dbReference>
<protein>
    <submittedName>
        <fullName evidence="4">Nucleoside deaminase</fullName>
        <ecNumber evidence="4">3.5.4.33</ecNumber>
    </submittedName>
</protein>
<dbReference type="PROSITE" id="PS00903">
    <property type="entry name" value="CYT_DCMP_DEAMINASES_1"/>
    <property type="match status" value="1"/>
</dbReference>
<dbReference type="Proteomes" id="UP001225596">
    <property type="component" value="Unassembled WGS sequence"/>
</dbReference>
<keyword evidence="4" id="KW-0378">Hydrolase</keyword>
<dbReference type="Gene3D" id="3.40.140.10">
    <property type="entry name" value="Cytidine Deaminase, domain 2"/>
    <property type="match status" value="1"/>
</dbReference>
<dbReference type="Pfam" id="PF00383">
    <property type="entry name" value="dCMP_cyt_deam_1"/>
    <property type="match status" value="1"/>
</dbReference>
<dbReference type="PANTHER" id="PTHR11079">
    <property type="entry name" value="CYTOSINE DEAMINASE FAMILY MEMBER"/>
    <property type="match status" value="1"/>
</dbReference>
<accession>A0ABU1BKR6</accession>
<dbReference type="SUPFAM" id="SSF53927">
    <property type="entry name" value="Cytidine deaminase-like"/>
    <property type="match status" value="1"/>
</dbReference>
<gene>
    <name evidence="4" type="ORF">Q8A64_04010</name>
</gene>
<keyword evidence="1" id="KW-0479">Metal-binding</keyword>
<dbReference type="InterPro" id="IPR016193">
    <property type="entry name" value="Cytidine_deaminase-like"/>
</dbReference>